<proteinExistence type="predicted"/>
<evidence type="ECO:0000313" key="2">
    <source>
        <dbReference type="EMBL" id="MPN55495.1"/>
    </source>
</evidence>
<gene>
    <name evidence="2" type="ORF">SDC9_203178</name>
</gene>
<evidence type="ECO:0000256" key="1">
    <source>
        <dbReference type="SAM" id="MobiDB-lite"/>
    </source>
</evidence>
<dbReference type="AlphaFoldDB" id="A0A645IVP9"/>
<protein>
    <submittedName>
        <fullName evidence="2">Uncharacterized protein</fullName>
    </submittedName>
</protein>
<comment type="caution">
    <text evidence="2">The sequence shown here is derived from an EMBL/GenBank/DDBJ whole genome shotgun (WGS) entry which is preliminary data.</text>
</comment>
<feature type="region of interest" description="Disordered" evidence="1">
    <location>
        <begin position="1"/>
        <end position="56"/>
    </location>
</feature>
<accession>A0A645IVP9</accession>
<feature type="compositionally biased region" description="Basic and acidic residues" evidence="1">
    <location>
        <begin position="40"/>
        <end position="49"/>
    </location>
</feature>
<dbReference type="EMBL" id="VSSQ01124832">
    <property type="protein sequence ID" value="MPN55495.1"/>
    <property type="molecule type" value="Genomic_DNA"/>
</dbReference>
<organism evidence="2">
    <name type="scientific">bioreactor metagenome</name>
    <dbReference type="NCBI Taxonomy" id="1076179"/>
    <lineage>
        <taxon>unclassified sequences</taxon>
        <taxon>metagenomes</taxon>
        <taxon>ecological metagenomes</taxon>
    </lineage>
</organism>
<name>A0A645IVP9_9ZZZZ</name>
<reference evidence="2" key="1">
    <citation type="submission" date="2019-08" db="EMBL/GenBank/DDBJ databases">
        <authorList>
            <person name="Kucharzyk K."/>
            <person name="Murdoch R.W."/>
            <person name="Higgins S."/>
            <person name="Loffler F."/>
        </authorList>
    </citation>
    <scope>NUCLEOTIDE SEQUENCE</scope>
</reference>
<sequence length="72" mass="7822">MVAGILKELHSRHRDKANGKRAHDAAHTGPQGGGCGPRSHFHEGERNVQNDEAAQEVECCKADDEAEGTFKK</sequence>
<feature type="compositionally biased region" description="Basic and acidic residues" evidence="1">
    <location>
        <begin position="16"/>
        <end position="26"/>
    </location>
</feature>